<proteinExistence type="predicted"/>
<evidence type="ECO:0000313" key="3">
    <source>
        <dbReference type="Proteomes" id="UP000235015"/>
    </source>
</evidence>
<evidence type="ECO:0000313" key="2">
    <source>
        <dbReference type="EMBL" id="PLX60606.1"/>
    </source>
</evidence>
<dbReference type="InterPro" id="IPR038696">
    <property type="entry name" value="IalB_sf"/>
</dbReference>
<dbReference type="RefSeq" id="WP_273440211.1">
    <property type="nucleotide sequence ID" value="NZ_PKUN01000023.1"/>
</dbReference>
<feature type="chain" id="PRO_5014808081" description="Invasion associated locus B family protein" evidence="1">
    <location>
        <begin position="25"/>
        <end position="177"/>
    </location>
</feature>
<dbReference type="Pfam" id="PF06776">
    <property type="entry name" value="IalB"/>
    <property type="match status" value="1"/>
</dbReference>
<organism evidence="2 3">
    <name type="scientific">Sedimenticola selenatireducens</name>
    <dbReference type="NCBI Taxonomy" id="191960"/>
    <lineage>
        <taxon>Bacteria</taxon>
        <taxon>Pseudomonadati</taxon>
        <taxon>Pseudomonadota</taxon>
        <taxon>Gammaproteobacteria</taxon>
        <taxon>Chromatiales</taxon>
        <taxon>Sedimenticolaceae</taxon>
        <taxon>Sedimenticola</taxon>
    </lineage>
</organism>
<dbReference type="Gene3D" id="2.60.40.1880">
    <property type="entry name" value="Invasion associated locus B (IalB) protein"/>
    <property type="match status" value="1"/>
</dbReference>
<dbReference type="Proteomes" id="UP000235015">
    <property type="component" value="Unassembled WGS sequence"/>
</dbReference>
<protein>
    <recommendedName>
        <fullName evidence="4">Invasion associated locus B family protein</fullName>
    </recommendedName>
</protein>
<dbReference type="STRING" id="1111735.GCA_000428045_02168"/>
<gene>
    <name evidence="2" type="ORF">C0630_14235</name>
</gene>
<evidence type="ECO:0008006" key="4">
    <source>
        <dbReference type="Google" id="ProtNLM"/>
    </source>
</evidence>
<feature type="signal peptide" evidence="1">
    <location>
        <begin position="1"/>
        <end position="24"/>
    </location>
</feature>
<accession>A0A2N6CTV3</accession>
<keyword evidence="1" id="KW-0732">Signal</keyword>
<evidence type="ECO:0000256" key="1">
    <source>
        <dbReference type="SAM" id="SignalP"/>
    </source>
</evidence>
<reference evidence="2 3" key="1">
    <citation type="submission" date="2017-11" db="EMBL/GenBank/DDBJ databases">
        <title>Genome-resolved metagenomics identifies genetic mobility, metabolic interactions, and unexpected diversity in perchlorate-reducing communities.</title>
        <authorList>
            <person name="Barnum T.P."/>
            <person name="Figueroa I.A."/>
            <person name="Carlstrom C.I."/>
            <person name="Lucas L.N."/>
            <person name="Engelbrektson A.L."/>
            <person name="Coates J.D."/>
        </authorList>
    </citation>
    <scope>NUCLEOTIDE SEQUENCE [LARGE SCALE GENOMIC DNA]</scope>
    <source>
        <strain evidence="2">BM301</strain>
    </source>
</reference>
<dbReference type="AlphaFoldDB" id="A0A2N6CTV3"/>
<dbReference type="EMBL" id="PKUN01000023">
    <property type="protein sequence ID" value="PLX60606.1"/>
    <property type="molecule type" value="Genomic_DNA"/>
</dbReference>
<name>A0A2N6CTV3_9GAMM</name>
<dbReference type="InterPro" id="IPR010642">
    <property type="entry name" value="Invasion_prot_B"/>
</dbReference>
<sequence length="177" mass="18922">MQRGCAILFLAMAALLAPVSGSLAEQQKGEEEAAEAAAGQVFNDWGRRCETLKTGEEFCLVFQRLRLKENNQTVLHVSFGYPPFAKGPVMVLTTPLGVSLVAGVELKVDNVGEPIKVPYNLCVADGCRASLPVDDTLLEAMKRGDKLKVAIANAQNKLMGIEVSLNGFAGASESLQK</sequence>
<comment type="caution">
    <text evidence="2">The sequence shown here is derived from an EMBL/GenBank/DDBJ whole genome shotgun (WGS) entry which is preliminary data.</text>
</comment>